<keyword evidence="2" id="KW-0808">Transferase</keyword>
<name>A0A8J5VIH4_ZIZPA</name>
<dbReference type="GO" id="GO:0016308">
    <property type="term" value="F:1-phosphatidylinositol-4-phosphate 5-kinase activity"/>
    <property type="evidence" value="ECO:0007669"/>
    <property type="project" value="UniProtKB-EC"/>
</dbReference>
<evidence type="ECO:0000256" key="2">
    <source>
        <dbReference type="PROSITE-ProRule" id="PRU00781"/>
    </source>
</evidence>
<accession>A0A8J5VIH4</accession>
<dbReference type="PANTHER" id="PTHR23086">
    <property type="entry name" value="PHOSPHATIDYLINOSITOL-4-PHOSPHATE 5-KINASE"/>
    <property type="match status" value="1"/>
</dbReference>
<keyword evidence="2" id="KW-0547">Nucleotide-binding</keyword>
<keyword evidence="5" id="KW-1185">Reference proteome</keyword>
<dbReference type="GO" id="GO:0005886">
    <property type="term" value="C:plasma membrane"/>
    <property type="evidence" value="ECO:0007669"/>
    <property type="project" value="TreeGrafter"/>
</dbReference>
<evidence type="ECO:0000313" key="4">
    <source>
        <dbReference type="EMBL" id="KAG8069120.1"/>
    </source>
</evidence>
<keyword evidence="2" id="KW-0067">ATP-binding</keyword>
<dbReference type="GO" id="GO:0005524">
    <property type="term" value="F:ATP binding"/>
    <property type="evidence" value="ECO:0007669"/>
    <property type="project" value="UniProtKB-UniRule"/>
</dbReference>
<proteinExistence type="predicted"/>
<dbReference type="GO" id="GO:0046854">
    <property type="term" value="P:phosphatidylinositol phosphate biosynthetic process"/>
    <property type="evidence" value="ECO:0007669"/>
    <property type="project" value="TreeGrafter"/>
</dbReference>
<dbReference type="AlphaFoldDB" id="A0A8J5VIH4"/>
<dbReference type="EC" id="2.7.1.68" evidence="1"/>
<dbReference type="SMART" id="SM00330">
    <property type="entry name" value="PIPKc"/>
    <property type="match status" value="1"/>
</dbReference>
<evidence type="ECO:0000256" key="1">
    <source>
        <dbReference type="ARBA" id="ARBA00012172"/>
    </source>
</evidence>
<dbReference type="EMBL" id="JAAALK010000284">
    <property type="protein sequence ID" value="KAG8069120.1"/>
    <property type="molecule type" value="Genomic_DNA"/>
</dbReference>
<evidence type="ECO:0000313" key="5">
    <source>
        <dbReference type="Proteomes" id="UP000729402"/>
    </source>
</evidence>
<reference evidence="4" key="2">
    <citation type="submission" date="2021-02" db="EMBL/GenBank/DDBJ databases">
        <authorList>
            <person name="Kimball J.A."/>
            <person name="Haas M.W."/>
            <person name="Macchietto M."/>
            <person name="Kono T."/>
            <person name="Duquette J."/>
            <person name="Shao M."/>
        </authorList>
    </citation>
    <scope>NUCLEOTIDE SEQUENCE</scope>
    <source>
        <tissue evidence="4">Fresh leaf tissue</tissue>
    </source>
</reference>
<dbReference type="PANTHER" id="PTHR23086:SF89">
    <property type="entry name" value="1-PHOSPHATIDYLINOSITOL-4-PHOSPHATE 5-KINASE"/>
    <property type="match status" value="1"/>
</dbReference>
<reference evidence="4" key="1">
    <citation type="journal article" date="2021" name="bioRxiv">
        <title>Whole Genome Assembly and Annotation of Northern Wild Rice, Zizania palustris L., Supports a Whole Genome Duplication in the Zizania Genus.</title>
        <authorList>
            <person name="Haas M."/>
            <person name="Kono T."/>
            <person name="Macchietto M."/>
            <person name="Millas R."/>
            <person name="McGilp L."/>
            <person name="Shao M."/>
            <person name="Duquette J."/>
            <person name="Hirsch C.N."/>
            <person name="Kimball J."/>
        </authorList>
    </citation>
    <scope>NUCLEOTIDE SEQUENCE</scope>
    <source>
        <tissue evidence="4">Fresh leaf tissue</tissue>
    </source>
</reference>
<organism evidence="4 5">
    <name type="scientific">Zizania palustris</name>
    <name type="common">Northern wild rice</name>
    <dbReference type="NCBI Taxonomy" id="103762"/>
    <lineage>
        <taxon>Eukaryota</taxon>
        <taxon>Viridiplantae</taxon>
        <taxon>Streptophyta</taxon>
        <taxon>Embryophyta</taxon>
        <taxon>Tracheophyta</taxon>
        <taxon>Spermatophyta</taxon>
        <taxon>Magnoliopsida</taxon>
        <taxon>Liliopsida</taxon>
        <taxon>Poales</taxon>
        <taxon>Poaceae</taxon>
        <taxon>BOP clade</taxon>
        <taxon>Oryzoideae</taxon>
        <taxon>Oryzeae</taxon>
        <taxon>Zizaniinae</taxon>
        <taxon>Zizania</taxon>
    </lineage>
</organism>
<gene>
    <name evidence="4" type="ORF">GUJ93_ZPchr0005g16313</name>
</gene>
<dbReference type="OrthoDB" id="70770at2759"/>
<keyword evidence="2" id="KW-0418">Kinase</keyword>
<dbReference type="InterPro" id="IPR002498">
    <property type="entry name" value="PInositol-4-P-4/5-kinase_core"/>
</dbReference>
<dbReference type="PROSITE" id="PS51455">
    <property type="entry name" value="PIPK"/>
    <property type="match status" value="1"/>
</dbReference>
<dbReference type="InterPro" id="IPR023610">
    <property type="entry name" value="PInositol-4/5-P-5/4-kinase"/>
</dbReference>
<protein>
    <recommendedName>
        <fullName evidence="1">1-phosphatidylinositol-4-phosphate 5-kinase</fullName>
        <ecNumber evidence="1">2.7.1.68</ecNumber>
    </recommendedName>
</protein>
<sequence length="157" mass="18444">MELRKLFGVDLAEAADIRDARELRKLFGVDPVEYMLAICSNDTLQELASLGKSESCFFITQDDRFMIKTVKKSEVKTIDITEQKIDETTTLKDLDLQYAFLLRRFWYEDLMKLIWQPSKLAFTWSQRHLIVDRWRVELQRAVAFYQAVRTAPGSLEI</sequence>
<dbReference type="Proteomes" id="UP000729402">
    <property type="component" value="Unassembled WGS sequence"/>
</dbReference>
<feature type="domain" description="PIPK" evidence="3">
    <location>
        <begin position="1"/>
        <end position="157"/>
    </location>
</feature>
<comment type="caution">
    <text evidence="4">The sequence shown here is derived from an EMBL/GenBank/DDBJ whole genome shotgun (WGS) entry which is preliminary data.</text>
</comment>
<dbReference type="Pfam" id="PF01504">
    <property type="entry name" value="PIP5K"/>
    <property type="match status" value="1"/>
</dbReference>
<evidence type="ECO:0000259" key="3">
    <source>
        <dbReference type="PROSITE" id="PS51455"/>
    </source>
</evidence>